<organism evidence="13 14">
    <name type="scientific">Romboutsia sedimentorum</name>
    <dbReference type="NCBI Taxonomy" id="1368474"/>
    <lineage>
        <taxon>Bacteria</taxon>
        <taxon>Bacillati</taxon>
        <taxon>Bacillota</taxon>
        <taxon>Clostridia</taxon>
        <taxon>Peptostreptococcales</taxon>
        <taxon>Peptostreptococcaceae</taxon>
        <taxon>Romboutsia</taxon>
    </lineage>
</organism>
<dbReference type="InterPro" id="IPR000343">
    <property type="entry name" value="4pyrrol_synth_GluRdtase"/>
</dbReference>
<evidence type="ECO:0000313" key="14">
    <source>
        <dbReference type="Proteomes" id="UP001301012"/>
    </source>
</evidence>
<comment type="catalytic activity">
    <reaction evidence="7 8 9">
        <text>(S)-4-amino-5-oxopentanoate + tRNA(Glu) + NADP(+) = L-glutamyl-tRNA(Glu) + NADPH + H(+)</text>
        <dbReference type="Rhea" id="RHEA:12344"/>
        <dbReference type="Rhea" id="RHEA-COMP:9663"/>
        <dbReference type="Rhea" id="RHEA-COMP:9680"/>
        <dbReference type="ChEBI" id="CHEBI:15378"/>
        <dbReference type="ChEBI" id="CHEBI:57501"/>
        <dbReference type="ChEBI" id="CHEBI:57783"/>
        <dbReference type="ChEBI" id="CHEBI:58349"/>
        <dbReference type="ChEBI" id="CHEBI:78442"/>
        <dbReference type="ChEBI" id="CHEBI:78520"/>
        <dbReference type="EC" id="1.2.1.70"/>
    </reaction>
</comment>
<dbReference type="Proteomes" id="UP001301012">
    <property type="component" value="Unassembled WGS sequence"/>
</dbReference>
<keyword evidence="4 8" id="KW-0521">NADP</keyword>
<evidence type="ECO:0000256" key="4">
    <source>
        <dbReference type="ARBA" id="ARBA00022857"/>
    </source>
</evidence>
<dbReference type="Pfam" id="PF05201">
    <property type="entry name" value="GlutR_N"/>
    <property type="match status" value="1"/>
</dbReference>
<dbReference type="InterPro" id="IPR036343">
    <property type="entry name" value="GluRdtase_N_sf"/>
</dbReference>
<dbReference type="InterPro" id="IPR006151">
    <property type="entry name" value="Shikm_DH/Glu-tRNA_Rdtase"/>
</dbReference>
<dbReference type="CDD" id="cd05213">
    <property type="entry name" value="NAD_bind_Glutamyl_tRNA_reduct"/>
    <property type="match status" value="1"/>
</dbReference>
<evidence type="ECO:0000256" key="5">
    <source>
        <dbReference type="ARBA" id="ARBA00023002"/>
    </source>
</evidence>
<comment type="caution">
    <text evidence="13">The sequence shown here is derived from an EMBL/GenBank/DDBJ whole genome shotgun (WGS) entry which is preliminary data.</text>
</comment>
<proteinExistence type="inferred from homology"/>
<comment type="pathway">
    <text evidence="1 8 9">Porphyrin-containing compound metabolism; protoporphyrin-IX biosynthesis; 5-aminolevulinate from L-glutamyl-tRNA(Glu): step 1/2.</text>
</comment>
<dbReference type="PROSITE" id="PS00747">
    <property type="entry name" value="GLUTR"/>
    <property type="match status" value="1"/>
</dbReference>
<feature type="binding site" evidence="8">
    <location>
        <begin position="48"/>
        <end position="51"/>
    </location>
    <ligand>
        <name>substrate</name>
    </ligand>
</feature>
<evidence type="ECO:0000259" key="12">
    <source>
        <dbReference type="Pfam" id="PF05201"/>
    </source>
</evidence>
<dbReference type="PANTHER" id="PTHR43013:SF1">
    <property type="entry name" value="GLUTAMYL-TRNA REDUCTASE"/>
    <property type="match status" value="1"/>
</dbReference>
<keyword evidence="5 8" id="KW-0560">Oxidoreductase</keyword>
<dbReference type="EC" id="1.2.1.70" evidence="3 8"/>
<dbReference type="InterPro" id="IPR015895">
    <property type="entry name" value="4pyrrol_synth_GluRdtase_N"/>
</dbReference>
<evidence type="ECO:0000256" key="6">
    <source>
        <dbReference type="ARBA" id="ARBA00023244"/>
    </source>
</evidence>
<feature type="site" description="Important for activity" evidence="8">
    <location>
        <position position="96"/>
    </location>
</feature>
<evidence type="ECO:0000256" key="9">
    <source>
        <dbReference type="RuleBase" id="RU000584"/>
    </source>
</evidence>
<evidence type="ECO:0000256" key="7">
    <source>
        <dbReference type="ARBA" id="ARBA00047464"/>
    </source>
</evidence>
<dbReference type="SUPFAM" id="SSF69742">
    <property type="entry name" value="Glutamyl tRNA-reductase catalytic, N-terminal domain"/>
    <property type="match status" value="1"/>
</dbReference>
<accession>A0ABT7EDK2</accession>
<dbReference type="HAMAP" id="MF_00087">
    <property type="entry name" value="Glu_tRNA_reductase"/>
    <property type="match status" value="1"/>
</dbReference>
<dbReference type="PIRSF" id="PIRSF000445">
    <property type="entry name" value="4pyrrol_synth_GluRdtase"/>
    <property type="match status" value="1"/>
</dbReference>
<dbReference type="SUPFAM" id="SSF51735">
    <property type="entry name" value="NAD(P)-binding Rossmann-fold domains"/>
    <property type="match status" value="1"/>
</dbReference>
<dbReference type="Pfam" id="PF00745">
    <property type="entry name" value="GlutR_dimer"/>
    <property type="match status" value="1"/>
</dbReference>
<evidence type="ECO:0000256" key="3">
    <source>
        <dbReference type="ARBA" id="ARBA00012970"/>
    </source>
</evidence>
<reference evidence="13 14" key="1">
    <citation type="submission" date="2023-05" db="EMBL/GenBank/DDBJ databases">
        <title>Rombocin, a short stable natural nisin variant, displays selective antimicrobial activity against Listeria monocytogenes and employs dual mode of action to kill target bacterial strains.</title>
        <authorList>
            <person name="Wambui J."/>
            <person name="Stephan R."/>
            <person name="Kuipers O.P."/>
        </authorList>
    </citation>
    <scope>NUCLEOTIDE SEQUENCE [LARGE SCALE GENOMIC DNA]</scope>
    <source>
        <strain evidence="13 14">RC002</strain>
    </source>
</reference>
<dbReference type="EMBL" id="JASKYM010000015">
    <property type="protein sequence ID" value="MDK2565006.1"/>
    <property type="molecule type" value="Genomic_DNA"/>
</dbReference>
<keyword evidence="6 8" id="KW-0627">Porphyrin biosynthesis</keyword>
<dbReference type="Pfam" id="PF01488">
    <property type="entry name" value="Shikimate_DH"/>
    <property type="match status" value="1"/>
</dbReference>
<dbReference type="SUPFAM" id="SSF69075">
    <property type="entry name" value="Glutamyl tRNA-reductase dimerization domain"/>
    <property type="match status" value="1"/>
</dbReference>
<dbReference type="InterPro" id="IPR018214">
    <property type="entry name" value="GluRdtase_CS"/>
</dbReference>
<dbReference type="GO" id="GO:0008883">
    <property type="term" value="F:glutamyl-tRNA reductase activity"/>
    <property type="evidence" value="ECO:0007669"/>
    <property type="project" value="UniProtKB-EC"/>
</dbReference>
<feature type="domain" description="Glutamyl-tRNA reductase N-terminal" evidence="12">
    <location>
        <begin position="6"/>
        <end position="153"/>
    </location>
</feature>
<keyword evidence="14" id="KW-1185">Reference proteome</keyword>
<feature type="binding site" evidence="8">
    <location>
        <begin position="186"/>
        <end position="191"/>
    </location>
    <ligand>
        <name>NADP(+)</name>
        <dbReference type="ChEBI" id="CHEBI:58349"/>
    </ligand>
</feature>
<evidence type="ECO:0000256" key="1">
    <source>
        <dbReference type="ARBA" id="ARBA00005059"/>
    </source>
</evidence>
<sequence>MNIGVVGVNHNLAPISVREGVSFTDLQKIEAINYLLDKEIEEVVILSTCNRSEIYIQSKDIKEKIKMIEQFYESFFECPDVSNYLFTKSGREAIEHIYNVTSGLDSIVLGEDQILGQVKDAHVFSMQLGSSKKIFNKLFREAITTAKNMKSTTKISQQPLSISYIGVKFLEKRLGELEGKNALVIGVGKMSKLTMKHLEEEKVNTIYVSNRSHGKIKEIQHEYKNIVPIEYKDRYKVLNDVDMVISATASPHMVIKYEEMPKLQKQVYMMDIALPRDIDPKINDIENAEVYDIDDLKKIHDENNERRKELANIGYEMINESIDEFLEWVDSTHIDPTIESLNDKCLEIREDTLEYIFRKLNLDTREKKVIDKMMTSALKRLIREPIINLKQTKDKGKREEYMKLVEELFEL</sequence>
<comment type="function">
    <text evidence="8">Catalyzes the NADPH-dependent reduction of glutamyl-tRNA(Glu) to glutamate 1-semialdehyde (GSA).</text>
</comment>
<evidence type="ECO:0000313" key="13">
    <source>
        <dbReference type="EMBL" id="MDK2565006.1"/>
    </source>
</evidence>
<dbReference type="InterPro" id="IPR036291">
    <property type="entry name" value="NAD(P)-bd_dom_sf"/>
</dbReference>
<protein>
    <recommendedName>
        <fullName evidence="3 8">Glutamyl-tRNA reductase</fullName>
        <shortName evidence="8">GluTR</shortName>
        <ecNumber evidence="3 8">1.2.1.70</ecNumber>
    </recommendedName>
</protein>
<gene>
    <name evidence="8 13" type="primary">hemA</name>
    <name evidence="13" type="ORF">QOZ84_15845</name>
</gene>
<feature type="binding site" evidence="8">
    <location>
        <begin position="111"/>
        <end position="113"/>
    </location>
    <ligand>
        <name>substrate</name>
    </ligand>
</feature>
<comment type="miscellaneous">
    <text evidence="8">During catalysis, the active site Cys acts as a nucleophile attacking the alpha-carbonyl group of tRNA-bound glutamate with the formation of a thioester intermediate between enzyme and glutamate, and the concomitant release of tRNA(Glu). The thioester intermediate is finally reduced by direct hydride transfer from NADPH, to form the product GSA.</text>
</comment>
<dbReference type="Gene3D" id="3.40.50.720">
    <property type="entry name" value="NAD(P)-binding Rossmann-like Domain"/>
    <property type="match status" value="1"/>
</dbReference>
<comment type="similarity">
    <text evidence="2 8 9">Belongs to the glutamyl-tRNA reductase family.</text>
</comment>
<dbReference type="RefSeq" id="WP_284133872.1">
    <property type="nucleotide sequence ID" value="NZ_JASKYM010000015.1"/>
</dbReference>
<dbReference type="InterPro" id="IPR015896">
    <property type="entry name" value="4pyrrol_synth_GluRdtase_dimer"/>
</dbReference>
<comment type="domain">
    <text evidence="8">Possesses an unusual extended V-shaped dimeric structure with each monomer consisting of three distinct domains arranged along a curved 'spinal' alpha-helix. The N-terminal catalytic domain specifically recognizes the glutamate moiety of the substrate. The second domain is the NADPH-binding domain, and the third C-terminal domain is responsible for dimerization.</text>
</comment>
<dbReference type="PANTHER" id="PTHR43013">
    <property type="entry name" value="GLUTAMYL-TRNA REDUCTASE"/>
    <property type="match status" value="1"/>
</dbReference>
<evidence type="ECO:0000259" key="10">
    <source>
        <dbReference type="Pfam" id="PF00745"/>
    </source>
</evidence>
<evidence type="ECO:0000259" key="11">
    <source>
        <dbReference type="Pfam" id="PF01488"/>
    </source>
</evidence>
<feature type="domain" description="Tetrapyrrole biosynthesis glutamyl-tRNA reductase dimerisation" evidence="10">
    <location>
        <begin position="316"/>
        <end position="411"/>
    </location>
</feature>
<feature type="domain" description="Quinate/shikimate 5-dehydrogenase/glutamyl-tRNA reductase" evidence="11">
    <location>
        <begin position="171"/>
        <end position="299"/>
    </location>
</feature>
<feature type="binding site" evidence="8">
    <location>
        <position position="106"/>
    </location>
    <ligand>
        <name>substrate</name>
    </ligand>
</feature>
<feature type="active site" description="Nucleophile" evidence="8">
    <location>
        <position position="49"/>
    </location>
</feature>
<dbReference type="InterPro" id="IPR036453">
    <property type="entry name" value="GluRdtase_dimer_dom_sf"/>
</dbReference>
<comment type="subunit">
    <text evidence="8">Homodimer.</text>
</comment>
<dbReference type="NCBIfam" id="TIGR01035">
    <property type="entry name" value="hemA"/>
    <property type="match status" value="1"/>
</dbReference>
<dbReference type="Gene3D" id="3.30.460.30">
    <property type="entry name" value="Glutamyl-tRNA reductase, N-terminal domain"/>
    <property type="match status" value="1"/>
</dbReference>
<name>A0ABT7EDK2_9FIRM</name>
<feature type="binding site" evidence="8">
    <location>
        <position position="117"/>
    </location>
    <ligand>
        <name>substrate</name>
    </ligand>
</feature>
<evidence type="ECO:0000256" key="8">
    <source>
        <dbReference type="HAMAP-Rule" id="MF_00087"/>
    </source>
</evidence>
<evidence type="ECO:0000256" key="2">
    <source>
        <dbReference type="ARBA" id="ARBA00005916"/>
    </source>
</evidence>